<sequence>MSSCLDRCDAVKNTLSQSLHWNDFSPVCVRWWTLRLSESFPTLLTAKQFLSSVSMLVALEIRCSKEFFPTLLTAVWFLSGVESLVLSICTDYFKFFTTQFTSIWCLSCVGTFVDLKASSPGE</sequence>
<reference evidence="1" key="1">
    <citation type="submission" date="2019-06" db="EMBL/GenBank/DDBJ databases">
        <authorList>
            <consortium name="Wellcome Sanger Institute Data Sharing"/>
        </authorList>
    </citation>
    <scope>NUCLEOTIDE SEQUENCE [LARGE SCALE GENOMIC DNA]</scope>
</reference>
<reference evidence="1" key="2">
    <citation type="submission" date="2025-08" db="UniProtKB">
        <authorList>
            <consortium name="Ensembl"/>
        </authorList>
    </citation>
    <scope>IDENTIFICATION</scope>
</reference>
<protein>
    <submittedName>
        <fullName evidence="1">Uncharacterized protein</fullName>
    </submittedName>
</protein>
<keyword evidence="2" id="KW-1185">Reference proteome</keyword>
<dbReference type="Ensembl" id="ENSSORT00005014111.1">
    <property type="protein sequence ID" value="ENSSORP00005013698.1"/>
    <property type="gene ID" value="ENSSORG00005007048.1"/>
</dbReference>
<dbReference type="PANTHER" id="PTHR33426">
    <property type="entry name" value="C2H2-TYPE DOMAIN-CONTAINING PROTEIN"/>
    <property type="match status" value="1"/>
</dbReference>
<organism evidence="1 2">
    <name type="scientific">Sphaeramia orbicularis</name>
    <name type="common">orbiculate cardinalfish</name>
    <dbReference type="NCBI Taxonomy" id="375764"/>
    <lineage>
        <taxon>Eukaryota</taxon>
        <taxon>Metazoa</taxon>
        <taxon>Chordata</taxon>
        <taxon>Craniata</taxon>
        <taxon>Vertebrata</taxon>
        <taxon>Euteleostomi</taxon>
        <taxon>Actinopterygii</taxon>
        <taxon>Neopterygii</taxon>
        <taxon>Teleostei</taxon>
        <taxon>Neoteleostei</taxon>
        <taxon>Acanthomorphata</taxon>
        <taxon>Gobiaria</taxon>
        <taxon>Kurtiformes</taxon>
        <taxon>Apogonoidei</taxon>
        <taxon>Apogonidae</taxon>
        <taxon>Apogoninae</taxon>
        <taxon>Sphaeramia</taxon>
    </lineage>
</organism>
<proteinExistence type="predicted"/>
<reference evidence="1" key="3">
    <citation type="submission" date="2025-09" db="UniProtKB">
        <authorList>
            <consortium name="Ensembl"/>
        </authorList>
    </citation>
    <scope>IDENTIFICATION</scope>
</reference>
<dbReference type="AlphaFoldDB" id="A0A672ZB13"/>
<accession>A0A672ZB13</accession>
<evidence type="ECO:0000313" key="2">
    <source>
        <dbReference type="Proteomes" id="UP000472271"/>
    </source>
</evidence>
<dbReference type="InParanoid" id="A0A672ZB13"/>
<dbReference type="Proteomes" id="UP000472271">
    <property type="component" value="Chromosome 18"/>
</dbReference>
<evidence type="ECO:0000313" key="1">
    <source>
        <dbReference type="Ensembl" id="ENSSORP00005013698.1"/>
    </source>
</evidence>
<dbReference type="PANTHER" id="PTHR33426:SF30">
    <property type="match status" value="1"/>
</dbReference>
<name>A0A672ZB13_9TELE</name>